<sequence length="180" mass="19726">MKYISLILFTLFGINKVDGNLFVCKNASVSLYSKAPIEDIEATTASGTSVYNASTGDVAFSVPIKSFRFEKSLMQEHFNDTYMESDKYPNATFRGKIASVPDLSKDGTYPVKATGDFTVHGVTQNRTIDGAFTVKGGTVSLSSEFMVKCADHKITIPRIVFHNIAESVRIRVTANYAANK</sequence>
<dbReference type="AlphaFoldDB" id="A0A2T5J7S8"/>
<dbReference type="InterPro" id="IPR036761">
    <property type="entry name" value="TTHA0802/YceI-like_sf"/>
</dbReference>
<gene>
    <name evidence="2" type="ORF">C8P68_106351</name>
</gene>
<comment type="caution">
    <text evidence="2">The sequence shown here is derived from an EMBL/GenBank/DDBJ whole genome shotgun (WGS) entry which is preliminary data.</text>
</comment>
<organism evidence="2 3">
    <name type="scientific">Mucilaginibacter yixingensis</name>
    <dbReference type="NCBI Taxonomy" id="1295612"/>
    <lineage>
        <taxon>Bacteria</taxon>
        <taxon>Pseudomonadati</taxon>
        <taxon>Bacteroidota</taxon>
        <taxon>Sphingobacteriia</taxon>
        <taxon>Sphingobacteriales</taxon>
        <taxon>Sphingobacteriaceae</taxon>
        <taxon>Mucilaginibacter</taxon>
    </lineage>
</organism>
<accession>A0A2T5J7S8</accession>
<dbReference type="Pfam" id="PF04264">
    <property type="entry name" value="YceI"/>
    <property type="match status" value="1"/>
</dbReference>
<dbReference type="PANTHER" id="PTHR34406">
    <property type="entry name" value="PROTEIN YCEI"/>
    <property type="match status" value="1"/>
</dbReference>
<dbReference type="OrthoDB" id="116832at2"/>
<evidence type="ECO:0000313" key="2">
    <source>
        <dbReference type="EMBL" id="PTQ95136.1"/>
    </source>
</evidence>
<dbReference type="Proteomes" id="UP000244168">
    <property type="component" value="Unassembled WGS sequence"/>
</dbReference>
<keyword evidence="3" id="KW-1185">Reference proteome</keyword>
<reference evidence="2 3" key="1">
    <citation type="submission" date="2018-04" db="EMBL/GenBank/DDBJ databases">
        <title>Genomic Encyclopedia of Archaeal and Bacterial Type Strains, Phase II (KMG-II): from individual species to whole genera.</title>
        <authorList>
            <person name="Goeker M."/>
        </authorList>
    </citation>
    <scope>NUCLEOTIDE SEQUENCE [LARGE SCALE GENOMIC DNA]</scope>
    <source>
        <strain evidence="2 3">DSM 26809</strain>
    </source>
</reference>
<dbReference type="PANTHER" id="PTHR34406:SF1">
    <property type="entry name" value="PROTEIN YCEI"/>
    <property type="match status" value="1"/>
</dbReference>
<protein>
    <submittedName>
        <fullName evidence="2">YceI-like domain-containing protein</fullName>
    </submittedName>
</protein>
<feature type="domain" description="Lipid/polyisoprenoid-binding YceI-like" evidence="1">
    <location>
        <begin position="44"/>
        <end position="174"/>
    </location>
</feature>
<dbReference type="InterPro" id="IPR007372">
    <property type="entry name" value="Lipid/polyisoprenoid-bd_YceI"/>
</dbReference>
<dbReference type="SUPFAM" id="SSF101874">
    <property type="entry name" value="YceI-like"/>
    <property type="match status" value="1"/>
</dbReference>
<evidence type="ECO:0000313" key="3">
    <source>
        <dbReference type="Proteomes" id="UP000244168"/>
    </source>
</evidence>
<name>A0A2T5J7S8_9SPHI</name>
<proteinExistence type="predicted"/>
<dbReference type="EMBL" id="QAOQ01000006">
    <property type="protein sequence ID" value="PTQ95136.1"/>
    <property type="molecule type" value="Genomic_DNA"/>
</dbReference>
<dbReference type="Gene3D" id="2.40.128.110">
    <property type="entry name" value="Lipid/polyisoprenoid-binding, YceI-like"/>
    <property type="match status" value="1"/>
</dbReference>
<dbReference type="RefSeq" id="WP_107830085.1">
    <property type="nucleotide sequence ID" value="NZ_CP160205.1"/>
</dbReference>
<evidence type="ECO:0000259" key="1">
    <source>
        <dbReference type="Pfam" id="PF04264"/>
    </source>
</evidence>